<keyword evidence="1" id="KW-1133">Transmembrane helix</keyword>
<keyword evidence="1" id="KW-0812">Transmembrane</keyword>
<feature type="transmembrane region" description="Helical" evidence="1">
    <location>
        <begin position="249"/>
        <end position="269"/>
    </location>
</feature>
<dbReference type="EMBL" id="JACHNS010000006">
    <property type="protein sequence ID" value="MBB4594500.1"/>
    <property type="molecule type" value="Genomic_DNA"/>
</dbReference>
<dbReference type="Pfam" id="PF06912">
    <property type="entry name" value="DUF1275"/>
    <property type="match status" value="1"/>
</dbReference>
<dbReference type="Proteomes" id="UP000554726">
    <property type="component" value="Unassembled WGS sequence"/>
</dbReference>
<keyword evidence="1" id="KW-0472">Membrane</keyword>
<comment type="caution">
    <text evidence="2">The sequence shown here is derived from an EMBL/GenBank/DDBJ whole genome shotgun (WGS) entry which is preliminary data.</text>
</comment>
<accession>A0ABR6JNV0</accession>
<sequence>MAVSSIAGEIPLAAAAAWFLSGWSATSGLSVSLVAGAARSAHAGKIGAWVEEERNVGLYLPRRVWLGATVLGFTAGIVNAAGYLGFKHQALSHLTGTASLGALAMGAGHWRLAAELAAIVTSFVGGGLLVGLVLRGRALSWRYVGLLCVQAALLLAACALLGSGHGWGGCLAAAACGLQNAMTTFYNGSAIRTTHLTGFFTDLGLLLGQGLRGDALPWRRLSLGSLVLAAFVAGGVFTATAFDSFGFQVLLVPAALVASLAAGLALHLARHGSEERPVPASK</sequence>
<feature type="transmembrane region" description="Helical" evidence="1">
    <location>
        <begin position="64"/>
        <end position="84"/>
    </location>
</feature>
<keyword evidence="3" id="KW-1185">Reference proteome</keyword>
<evidence type="ECO:0000256" key="1">
    <source>
        <dbReference type="SAM" id="Phobius"/>
    </source>
</evidence>
<dbReference type="PANTHER" id="PTHR37314">
    <property type="entry name" value="SLR0142 PROTEIN"/>
    <property type="match status" value="1"/>
</dbReference>
<dbReference type="RefSeq" id="WP_184441666.1">
    <property type="nucleotide sequence ID" value="NZ_JACHNS010000006.1"/>
</dbReference>
<feature type="transmembrane region" description="Helical" evidence="1">
    <location>
        <begin position="116"/>
        <end position="134"/>
    </location>
</feature>
<protein>
    <submittedName>
        <fullName evidence="2">Uncharacterized membrane protein YoaK (UPF0700 family)</fullName>
    </submittedName>
</protein>
<evidence type="ECO:0000313" key="2">
    <source>
        <dbReference type="EMBL" id="MBB4594500.1"/>
    </source>
</evidence>
<dbReference type="InterPro" id="IPR010699">
    <property type="entry name" value="DUF1275"/>
</dbReference>
<feature type="transmembrane region" description="Helical" evidence="1">
    <location>
        <begin position="141"/>
        <end position="162"/>
    </location>
</feature>
<name>A0ABR6JNV0_9XANT</name>
<feature type="transmembrane region" description="Helical" evidence="1">
    <location>
        <begin position="221"/>
        <end position="242"/>
    </location>
</feature>
<reference evidence="2 3" key="1">
    <citation type="submission" date="2020-08" db="EMBL/GenBank/DDBJ databases">
        <title>Studying the diversity of plant-associated saprophytic bacteria and their role in host health and plant-pathogen interactions.</title>
        <authorList>
            <person name="Potnis N."/>
        </authorList>
    </citation>
    <scope>NUCLEOTIDE SEQUENCE [LARGE SCALE GENOMIC DNA]</scope>
    <source>
        <strain evidence="2 3">F16</strain>
    </source>
</reference>
<organism evidence="2 3">
    <name type="scientific">Xanthomonas cannabis</name>
    <dbReference type="NCBI Taxonomy" id="1885674"/>
    <lineage>
        <taxon>Bacteria</taxon>
        <taxon>Pseudomonadati</taxon>
        <taxon>Pseudomonadota</taxon>
        <taxon>Gammaproteobacteria</taxon>
        <taxon>Lysobacterales</taxon>
        <taxon>Lysobacteraceae</taxon>
        <taxon>Xanthomonas</taxon>
    </lineage>
</organism>
<dbReference type="PANTHER" id="PTHR37314:SF4">
    <property type="entry name" value="UPF0700 TRANSMEMBRANE PROTEIN YOAK"/>
    <property type="match status" value="1"/>
</dbReference>
<gene>
    <name evidence="2" type="ORF">FHR60_003201</name>
</gene>
<evidence type="ECO:0000313" key="3">
    <source>
        <dbReference type="Proteomes" id="UP000554726"/>
    </source>
</evidence>
<proteinExistence type="predicted"/>